<evidence type="ECO:0000256" key="1">
    <source>
        <dbReference type="SAM" id="Phobius"/>
    </source>
</evidence>
<dbReference type="EMBL" id="DF974196">
    <property type="protein sequence ID" value="GAU46292.1"/>
    <property type="molecule type" value="Genomic_DNA"/>
</dbReference>
<dbReference type="OrthoDB" id="904575at2759"/>
<protein>
    <submittedName>
        <fullName evidence="2">Uncharacterized protein</fullName>
    </submittedName>
</protein>
<keyword evidence="1" id="KW-0472">Membrane</keyword>
<gene>
    <name evidence="2" type="ORF">TSUD_175090</name>
</gene>
<dbReference type="Proteomes" id="UP000242715">
    <property type="component" value="Unassembled WGS sequence"/>
</dbReference>
<proteinExistence type="predicted"/>
<evidence type="ECO:0000313" key="3">
    <source>
        <dbReference type="Proteomes" id="UP000242715"/>
    </source>
</evidence>
<dbReference type="AlphaFoldDB" id="A0A2Z6PAX9"/>
<sequence>MLVLLLKPITFVVITLWSLLTRLIFNTIAYTIVLLIQGLRTSGEGSLGIFQQLAEIIRTCFEFILQILIDSISSLVSLVFDVLKDTITGSVSATGSIAAELAEKLKTSFEESLKQVPELIEEISDMMSNMVTELWNNYKEAVEYVTGNA</sequence>
<keyword evidence="3" id="KW-1185">Reference proteome</keyword>
<evidence type="ECO:0000313" key="2">
    <source>
        <dbReference type="EMBL" id="GAU46292.1"/>
    </source>
</evidence>
<keyword evidence="1" id="KW-0812">Transmembrane</keyword>
<organism evidence="2 3">
    <name type="scientific">Trifolium subterraneum</name>
    <name type="common">Subterranean clover</name>
    <dbReference type="NCBI Taxonomy" id="3900"/>
    <lineage>
        <taxon>Eukaryota</taxon>
        <taxon>Viridiplantae</taxon>
        <taxon>Streptophyta</taxon>
        <taxon>Embryophyta</taxon>
        <taxon>Tracheophyta</taxon>
        <taxon>Spermatophyta</taxon>
        <taxon>Magnoliopsida</taxon>
        <taxon>eudicotyledons</taxon>
        <taxon>Gunneridae</taxon>
        <taxon>Pentapetalae</taxon>
        <taxon>rosids</taxon>
        <taxon>fabids</taxon>
        <taxon>Fabales</taxon>
        <taxon>Fabaceae</taxon>
        <taxon>Papilionoideae</taxon>
        <taxon>50 kb inversion clade</taxon>
        <taxon>NPAAA clade</taxon>
        <taxon>Hologalegina</taxon>
        <taxon>IRL clade</taxon>
        <taxon>Trifolieae</taxon>
        <taxon>Trifolium</taxon>
    </lineage>
</organism>
<reference evidence="3" key="1">
    <citation type="journal article" date="2017" name="Front. Plant Sci.">
        <title>Climate Clever Clovers: New Paradigm to Reduce the Environmental Footprint of Ruminants by Breeding Low Methanogenic Forages Utilizing Haplotype Variation.</title>
        <authorList>
            <person name="Kaur P."/>
            <person name="Appels R."/>
            <person name="Bayer P.E."/>
            <person name="Keeble-Gagnere G."/>
            <person name="Wang J."/>
            <person name="Hirakawa H."/>
            <person name="Shirasawa K."/>
            <person name="Vercoe P."/>
            <person name="Stefanova K."/>
            <person name="Durmic Z."/>
            <person name="Nichols P."/>
            <person name="Revell C."/>
            <person name="Isobe S.N."/>
            <person name="Edwards D."/>
            <person name="Erskine W."/>
        </authorList>
    </citation>
    <scope>NUCLEOTIDE SEQUENCE [LARGE SCALE GENOMIC DNA]</scope>
    <source>
        <strain evidence="3">cv. Daliak</strain>
    </source>
</reference>
<feature type="transmembrane region" description="Helical" evidence="1">
    <location>
        <begin position="12"/>
        <end position="36"/>
    </location>
</feature>
<accession>A0A2Z6PAX9</accession>
<keyword evidence="1" id="KW-1133">Transmembrane helix</keyword>
<name>A0A2Z6PAX9_TRISU</name>